<dbReference type="Proteomes" id="UP000178636">
    <property type="component" value="Unassembled WGS sequence"/>
</dbReference>
<organism evidence="2 3">
    <name type="scientific">Candidatus Lloydbacteria bacterium RIFCSPHIGHO2_02_FULL_54_17</name>
    <dbReference type="NCBI Taxonomy" id="1798664"/>
    <lineage>
        <taxon>Bacteria</taxon>
        <taxon>Candidatus Lloydiibacteriota</taxon>
    </lineage>
</organism>
<evidence type="ECO:0000259" key="1">
    <source>
        <dbReference type="Pfam" id="PF01243"/>
    </source>
</evidence>
<evidence type="ECO:0000313" key="2">
    <source>
        <dbReference type="EMBL" id="OGZ11763.1"/>
    </source>
</evidence>
<dbReference type="SUPFAM" id="SSF50475">
    <property type="entry name" value="FMN-binding split barrel"/>
    <property type="match status" value="1"/>
</dbReference>
<sequence>MEEEDKKFALEFLRGHSTAVLATASVTGEPQAAPMYFLVDDDFTFHFFTAKNSQKVKHIKQNKHVAIVVGFGPEITTVQVRGDAEFDDHIAPGLFWELVEKIKLGDIFQWPLAVLAKGGGYTAFRLKPRVMSLLKFEKGKDPRIYYNDF</sequence>
<feature type="domain" description="Pyridoxamine 5'-phosphate oxidase N-terminal" evidence="1">
    <location>
        <begin position="9"/>
        <end position="86"/>
    </location>
</feature>
<accession>A0A1G2DDZ6</accession>
<dbReference type="InterPro" id="IPR012349">
    <property type="entry name" value="Split_barrel_FMN-bd"/>
</dbReference>
<dbReference type="InterPro" id="IPR052917">
    <property type="entry name" value="Stress-Dev_Protein"/>
</dbReference>
<dbReference type="InterPro" id="IPR011576">
    <property type="entry name" value="Pyridox_Oxase_N"/>
</dbReference>
<dbReference type="Pfam" id="PF01243">
    <property type="entry name" value="PNPOx_N"/>
    <property type="match status" value="1"/>
</dbReference>
<comment type="caution">
    <text evidence="2">The sequence shown here is derived from an EMBL/GenBank/DDBJ whole genome shotgun (WGS) entry which is preliminary data.</text>
</comment>
<protein>
    <recommendedName>
        <fullName evidence="1">Pyridoxamine 5'-phosphate oxidase N-terminal domain-containing protein</fullName>
    </recommendedName>
</protein>
<proteinExistence type="predicted"/>
<evidence type="ECO:0000313" key="3">
    <source>
        <dbReference type="Proteomes" id="UP000178636"/>
    </source>
</evidence>
<dbReference type="PANTHER" id="PTHR34818">
    <property type="entry name" value="PROTEIN BLI-3"/>
    <property type="match status" value="1"/>
</dbReference>
<dbReference type="STRING" id="1798664.A3C93_02395"/>
<dbReference type="Gene3D" id="2.30.110.10">
    <property type="entry name" value="Electron Transport, Fmn-binding Protein, Chain A"/>
    <property type="match status" value="1"/>
</dbReference>
<reference evidence="2 3" key="1">
    <citation type="journal article" date="2016" name="Nat. Commun.">
        <title>Thousands of microbial genomes shed light on interconnected biogeochemical processes in an aquifer system.</title>
        <authorList>
            <person name="Anantharaman K."/>
            <person name="Brown C.T."/>
            <person name="Hug L.A."/>
            <person name="Sharon I."/>
            <person name="Castelle C.J."/>
            <person name="Probst A.J."/>
            <person name="Thomas B.C."/>
            <person name="Singh A."/>
            <person name="Wilkins M.J."/>
            <person name="Karaoz U."/>
            <person name="Brodie E.L."/>
            <person name="Williams K.H."/>
            <person name="Hubbard S.S."/>
            <person name="Banfield J.F."/>
        </authorList>
    </citation>
    <scope>NUCLEOTIDE SEQUENCE [LARGE SCALE GENOMIC DNA]</scope>
</reference>
<name>A0A1G2DDZ6_9BACT</name>
<gene>
    <name evidence="2" type="ORF">A3C93_02395</name>
</gene>
<dbReference type="EMBL" id="MHLO01000029">
    <property type="protein sequence ID" value="OGZ11763.1"/>
    <property type="molecule type" value="Genomic_DNA"/>
</dbReference>
<dbReference type="PANTHER" id="PTHR34818:SF1">
    <property type="entry name" value="PROTEIN BLI-3"/>
    <property type="match status" value="1"/>
</dbReference>
<dbReference type="AlphaFoldDB" id="A0A1G2DDZ6"/>